<proteinExistence type="predicted"/>
<keyword evidence="3" id="KW-1185">Reference proteome</keyword>
<sequence length="241" mass="26621">MGDVQVLPRRGMAQPFDYDAAMAAMMPKPHKKDTLKTIASILAPALMGMSGNQAGANAFIANMAQRRDAQRTQRLNAINAIARWRHDDYARQQGADLRAAAPFTIGRDRLQYDPNSGDVATLYDGQEPFEQYAADMGLEPGSDDYFNAVQDYVLRANGPTALAHDRTLDDYRTGNRLKIEGVRQGNRESLEGIRQKNRVTTRGVPTYRDAHPRAAGKARPTATGPNGQKMEYDGSAWVPVR</sequence>
<protein>
    <submittedName>
        <fullName evidence="2">Uncharacterized protein</fullName>
    </submittedName>
</protein>
<accession>A0ABV8RJH5</accession>
<evidence type="ECO:0000256" key="1">
    <source>
        <dbReference type="SAM" id="MobiDB-lite"/>
    </source>
</evidence>
<name>A0ABV8RJH5_9SPHN</name>
<comment type="caution">
    <text evidence="2">The sequence shown here is derived from an EMBL/GenBank/DDBJ whole genome shotgun (WGS) entry which is preliminary data.</text>
</comment>
<feature type="region of interest" description="Disordered" evidence="1">
    <location>
        <begin position="207"/>
        <end position="241"/>
    </location>
</feature>
<dbReference type="Proteomes" id="UP001595828">
    <property type="component" value="Unassembled WGS sequence"/>
</dbReference>
<dbReference type="RefSeq" id="WP_379537061.1">
    <property type="nucleotide sequence ID" value="NZ_JBHSDR010000003.1"/>
</dbReference>
<reference evidence="3" key="1">
    <citation type="journal article" date="2019" name="Int. J. Syst. Evol. Microbiol.">
        <title>The Global Catalogue of Microorganisms (GCM) 10K type strain sequencing project: providing services to taxonomists for standard genome sequencing and annotation.</title>
        <authorList>
            <consortium name="The Broad Institute Genomics Platform"/>
            <consortium name="The Broad Institute Genome Sequencing Center for Infectious Disease"/>
            <person name="Wu L."/>
            <person name="Ma J."/>
        </authorList>
    </citation>
    <scope>NUCLEOTIDE SEQUENCE [LARGE SCALE GENOMIC DNA]</scope>
    <source>
        <strain evidence="3">CGMCC 1.12989</strain>
    </source>
</reference>
<gene>
    <name evidence="2" type="ORF">ACFO0A_00690</name>
</gene>
<organism evidence="2 3">
    <name type="scientific">Novosphingobium tardum</name>
    <dbReference type="NCBI Taxonomy" id="1538021"/>
    <lineage>
        <taxon>Bacteria</taxon>
        <taxon>Pseudomonadati</taxon>
        <taxon>Pseudomonadota</taxon>
        <taxon>Alphaproteobacteria</taxon>
        <taxon>Sphingomonadales</taxon>
        <taxon>Sphingomonadaceae</taxon>
        <taxon>Novosphingobium</taxon>
    </lineage>
</organism>
<evidence type="ECO:0000313" key="2">
    <source>
        <dbReference type="EMBL" id="MFC4293568.1"/>
    </source>
</evidence>
<evidence type="ECO:0000313" key="3">
    <source>
        <dbReference type="Proteomes" id="UP001595828"/>
    </source>
</evidence>
<dbReference type="EMBL" id="JBHSDR010000003">
    <property type="protein sequence ID" value="MFC4293568.1"/>
    <property type="molecule type" value="Genomic_DNA"/>
</dbReference>